<evidence type="ECO:0000313" key="2">
    <source>
        <dbReference type="Proteomes" id="UP000031535"/>
    </source>
</evidence>
<accession>A0A0C2EG38</accession>
<dbReference type="STRING" id="226910.UCMB321_1332"/>
<dbReference type="Proteomes" id="UP000031535">
    <property type="component" value="Unassembled WGS sequence"/>
</dbReference>
<comment type="caution">
    <text evidence="1">The sequence shown here is derived from an EMBL/GenBank/DDBJ whole genome shotgun (WGS) entry which is preliminary data.</text>
</comment>
<sequence length="47" mass="5233">MDCQQLQELPITRLSLPGDSKKCVARTVLRVLTRGPFQRSSFSKGAL</sequence>
<protein>
    <submittedName>
        <fullName evidence="1">Uncharacterized protein</fullName>
    </submittedName>
</protein>
<evidence type="ECO:0000313" key="1">
    <source>
        <dbReference type="EMBL" id="KIH85004.1"/>
    </source>
</evidence>
<organism evidence="1 2">
    <name type="scientific">Pseudomonas batumici</name>
    <dbReference type="NCBI Taxonomy" id="226910"/>
    <lineage>
        <taxon>Bacteria</taxon>
        <taxon>Pseudomonadati</taxon>
        <taxon>Pseudomonadota</taxon>
        <taxon>Gammaproteobacteria</taxon>
        <taxon>Pseudomonadales</taxon>
        <taxon>Pseudomonadaceae</taxon>
        <taxon>Pseudomonas</taxon>
    </lineage>
</organism>
<proteinExistence type="predicted"/>
<dbReference type="PATRIC" id="fig|226910.6.peg.1323"/>
<reference evidence="1 2" key="1">
    <citation type="submission" date="2015-01" db="EMBL/GenBank/DDBJ databases">
        <title>Complete genome of Pseudomonas batumici UCM B-321 producer of the batumin antibiotic with strong antistaphilococcal and potential anticancer activity.</title>
        <authorList>
            <person name="Klochko V.V."/>
            <person name="Zelena L.B."/>
            <person name="Elena K.A."/>
            <person name="Reva O.N."/>
        </authorList>
    </citation>
    <scope>NUCLEOTIDE SEQUENCE [LARGE SCALE GENOMIC DNA]</scope>
    <source>
        <strain evidence="1 2">UCM B-321</strain>
    </source>
</reference>
<gene>
    <name evidence="1" type="ORF">UCMB321_1332</name>
</gene>
<dbReference type="EMBL" id="JXDG01000012">
    <property type="protein sequence ID" value="KIH85004.1"/>
    <property type="molecule type" value="Genomic_DNA"/>
</dbReference>
<name>A0A0C2EG38_9PSED</name>
<dbReference type="AlphaFoldDB" id="A0A0C2EG38"/>
<keyword evidence="2" id="KW-1185">Reference proteome</keyword>